<evidence type="ECO:0000256" key="3">
    <source>
        <dbReference type="PROSITE-ProRule" id="PRU00023"/>
    </source>
</evidence>
<feature type="compositionally biased region" description="Basic and acidic residues" evidence="4">
    <location>
        <begin position="314"/>
        <end position="323"/>
    </location>
</feature>
<dbReference type="PANTHER" id="PTHR24178">
    <property type="entry name" value="MOLTING PROTEIN MLT-4"/>
    <property type="match status" value="1"/>
</dbReference>
<dbReference type="SMART" id="SM00248">
    <property type="entry name" value="ANK"/>
    <property type="match status" value="3"/>
</dbReference>
<dbReference type="Proteomes" id="UP001230188">
    <property type="component" value="Unassembled WGS sequence"/>
</dbReference>
<feature type="compositionally biased region" description="Low complexity" evidence="4">
    <location>
        <begin position="224"/>
        <end position="247"/>
    </location>
</feature>
<protein>
    <submittedName>
        <fullName evidence="5">Uncharacterized protein</fullName>
    </submittedName>
</protein>
<keyword evidence="2 3" id="KW-0040">ANK repeat</keyword>
<keyword evidence="6" id="KW-1185">Reference proteome</keyword>
<dbReference type="AlphaFoldDB" id="A0AAD7UDF1"/>
<sequence length="353" mass="40350">MALSQFSAFISTNFSQLIEKRPRDCVFAMAARGDEASLNEEIRPYGFVDANEELVHGLRMLHIASYYGHDGVVRLLIRRGATDSRAAAYPYRFWTALHFAVHAGSLYCVQGLKPTWDKLQRRDTYNLTCIHIASHGGHVDVIDEMVRLAPNEHSKLKMLNEEGHVASDDSFGQTPLDEACQGRQWACMKHLLKLGATYIHTQRLNKDLVEAGPSGDPQTNDARQQTQHQQKQQQPSQQQKQEQQQQQLASSSFKRQRREEPPSAMMHFTKNEALIPHSDDDDDDEEEEEEEADNEQYAKRPNDDDDDDDASNNKVREKPRSTWHKKFEELAQLAIAAGVNEDQVDLIRMRPKI</sequence>
<dbReference type="EMBL" id="JAQMWT010000379">
    <property type="protein sequence ID" value="KAJ8602503.1"/>
    <property type="molecule type" value="Genomic_DNA"/>
</dbReference>
<dbReference type="PROSITE" id="PS50088">
    <property type="entry name" value="ANK_REPEAT"/>
    <property type="match status" value="1"/>
</dbReference>
<comment type="caution">
    <text evidence="5">The sequence shown here is derived from an EMBL/GenBank/DDBJ whole genome shotgun (WGS) entry which is preliminary data.</text>
</comment>
<proteinExistence type="predicted"/>
<accession>A0AAD7UDF1</accession>
<evidence type="ECO:0000256" key="2">
    <source>
        <dbReference type="ARBA" id="ARBA00023043"/>
    </source>
</evidence>
<evidence type="ECO:0000313" key="5">
    <source>
        <dbReference type="EMBL" id="KAJ8602503.1"/>
    </source>
</evidence>
<dbReference type="Pfam" id="PF00023">
    <property type="entry name" value="Ank"/>
    <property type="match status" value="1"/>
</dbReference>
<feature type="repeat" description="ANK" evidence="3">
    <location>
        <begin position="56"/>
        <end position="81"/>
    </location>
</feature>
<keyword evidence="1" id="KW-0677">Repeat</keyword>
<organism evidence="5 6">
    <name type="scientific">Chrysophaeum taylorii</name>
    <dbReference type="NCBI Taxonomy" id="2483200"/>
    <lineage>
        <taxon>Eukaryota</taxon>
        <taxon>Sar</taxon>
        <taxon>Stramenopiles</taxon>
        <taxon>Ochrophyta</taxon>
        <taxon>Pelagophyceae</taxon>
        <taxon>Pelagomonadales</taxon>
        <taxon>Pelagomonadaceae</taxon>
        <taxon>Chrysophaeum</taxon>
    </lineage>
</organism>
<evidence type="ECO:0000256" key="4">
    <source>
        <dbReference type="SAM" id="MobiDB-lite"/>
    </source>
</evidence>
<dbReference type="InterPro" id="IPR002110">
    <property type="entry name" value="Ankyrin_rpt"/>
</dbReference>
<gene>
    <name evidence="5" type="ORF">CTAYLR_001257</name>
</gene>
<feature type="compositionally biased region" description="Acidic residues" evidence="4">
    <location>
        <begin position="279"/>
        <end position="294"/>
    </location>
</feature>
<evidence type="ECO:0000256" key="1">
    <source>
        <dbReference type="ARBA" id="ARBA00022737"/>
    </source>
</evidence>
<reference evidence="5" key="1">
    <citation type="submission" date="2023-01" db="EMBL/GenBank/DDBJ databases">
        <title>Metagenome sequencing of chrysophaentin producing Chrysophaeum taylorii.</title>
        <authorList>
            <person name="Davison J."/>
            <person name="Bewley C."/>
        </authorList>
    </citation>
    <scope>NUCLEOTIDE SEQUENCE</scope>
    <source>
        <strain evidence="5">NIES-1699</strain>
    </source>
</reference>
<dbReference type="SUPFAM" id="SSF48403">
    <property type="entry name" value="Ankyrin repeat"/>
    <property type="match status" value="1"/>
</dbReference>
<evidence type="ECO:0000313" key="6">
    <source>
        <dbReference type="Proteomes" id="UP001230188"/>
    </source>
</evidence>
<name>A0AAD7UDF1_9STRA</name>
<dbReference type="Gene3D" id="1.25.40.20">
    <property type="entry name" value="Ankyrin repeat-containing domain"/>
    <property type="match status" value="1"/>
</dbReference>
<dbReference type="InterPro" id="IPR036770">
    <property type="entry name" value="Ankyrin_rpt-contain_sf"/>
</dbReference>
<dbReference type="PROSITE" id="PS50297">
    <property type="entry name" value="ANK_REP_REGION"/>
    <property type="match status" value="1"/>
</dbReference>
<feature type="region of interest" description="Disordered" evidence="4">
    <location>
        <begin position="208"/>
        <end position="323"/>
    </location>
</feature>